<dbReference type="OrthoDB" id="2689137at2759"/>
<evidence type="ECO:0000256" key="1">
    <source>
        <dbReference type="SAM" id="MobiDB-lite"/>
    </source>
</evidence>
<reference evidence="2 3" key="1">
    <citation type="submission" date="2014-04" db="EMBL/GenBank/DDBJ databases">
        <authorList>
            <consortium name="DOE Joint Genome Institute"/>
            <person name="Kuo A."/>
            <person name="Kohler A."/>
            <person name="Nagy L.G."/>
            <person name="Floudas D."/>
            <person name="Copeland A."/>
            <person name="Barry K.W."/>
            <person name="Cichocki N."/>
            <person name="Veneault-Fourrey C."/>
            <person name="LaButti K."/>
            <person name="Lindquist E.A."/>
            <person name="Lipzen A."/>
            <person name="Lundell T."/>
            <person name="Morin E."/>
            <person name="Murat C."/>
            <person name="Sun H."/>
            <person name="Tunlid A."/>
            <person name="Henrissat B."/>
            <person name="Grigoriev I.V."/>
            <person name="Hibbett D.S."/>
            <person name="Martin F."/>
            <person name="Nordberg H.P."/>
            <person name="Cantor M.N."/>
            <person name="Hua S.X."/>
        </authorList>
    </citation>
    <scope>NUCLEOTIDE SEQUENCE [LARGE SCALE GENOMIC DNA]</scope>
    <source>
        <strain evidence="2 3">Foug A</strain>
    </source>
</reference>
<proteinExistence type="predicted"/>
<feature type="region of interest" description="Disordered" evidence="1">
    <location>
        <begin position="159"/>
        <end position="186"/>
    </location>
</feature>
<dbReference type="Proteomes" id="UP000053989">
    <property type="component" value="Unassembled WGS sequence"/>
</dbReference>
<dbReference type="HOGENOM" id="CLU_1066208_0_0_1"/>
<dbReference type="InParanoid" id="A0A0C3ELI9"/>
<name>A0A0C3ELI9_9AGAM</name>
<organism evidence="2 3">
    <name type="scientific">Scleroderma citrinum Foug A</name>
    <dbReference type="NCBI Taxonomy" id="1036808"/>
    <lineage>
        <taxon>Eukaryota</taxon>
        <taxon>Fungi</taxon>
        <taxon>Dikarya</taxon>
        <taxon>Basidiomycota</taxon>
        <taxon>Agaricomycotina</taxon>
        <taxon>Agaricomycetes</taxon>
        <taxon>Agaricomycetidae</taxon>
        <taxon>Boletales</taxon>
        <taxon>Sclerodermatineae</taxon>
        <taxon>Sclerodermataceae</taxon>
        <taxon>Scleroderma</taxon>
    </lineage>
</organism>
<feature type="compositionally biased region" description="Polar residues" evidence="1">
    <location>
        <begin position="160"/>
        <end position="172"/>
    </location>
</feature>
<reference evidence="3" key="2">
    <citation type="submission" date="2015-01" db="EMBL/GenBank/DDBJ databases">
        <title>Evolutionary Origins and Diversification of the Mycorrhizal Mutualists.</title>
        <authorList>
            <consortium name="DOE Joint Genome Institute"/>
            <consortium name="Mycorrhizal Genomics Consortium"/>
            <person name="Kohler A."/>
            <person name="Kuo A."/>
            <person name="Nagy L.G."/>
            <person name="Floudas D."/>
            <person name="Copeland A."/>
            <person name="Barry K.W."/>
            <person name="Cichocki N."/>
            <person name="Veneault-Fourrey C."/>
            <person name="LaButti K."/>
            <person name="Lindquist E.A."/>
            <person name="Lipzen A."/>
            <person name="Lundell T."/>
            <person name="Morin E."/>
            <person name="Murat C."/>
            <person name="Riley R."/>
            <person name="Ohm R."/>
            <person name="Sun H."/>
            <person name="Tunlid A."/>
            <person name="Henrissat B."/>
            <person name="Grigoriev I.V."/>
            <person name="Hibbett D.S."/>
            <person name="Martin F."/>
        </authorList>
    </citation>
    <scope>NUCLEOTIDE SEQUENCE [LARGE SCALE GENOMIC DNA]</scope>
    <source>
        <strain evidence="3">Foug A</strain>
    </source>
</reference>
<dbReference type="EMBL" id="KN822008">
    <property type="protein sequence ID" value="KIM68761.1"/>
    <property type="molecule type" value="Genomic_DNA"/>
</dbReference>
<keyword evidence="3" id="KW-1185">Reference proteome</keyword>
<dbReference type="AlphaFoldDB" id="A0A0C3ELI9"/>
<accession>A0A0C3ELI9</accession>
<protein>
    <submittedName>
        <fullName evidence="2">Uncharacterized protein</fullName>
    </submittedName>
</protein>
<gene>
    <name evidence="2" type="ORF">SCLCIDRAFT_20091</name>
</gene>
<evidence type="ECO:0000313" key="3">
    <source>
        <dbReference type="Proteomes" id="UP000053989"/>
    </source>
</evidence>
<evidence type="ECO:0000313" key="2">
    <source>
        <dbReference type="EMBL" id="KIM68761.1"/>
    </source>
</evidence>
<sequence>MDQDVFISAVIMNPYVHGKGFARGNLLLSPVGLYNVTKRTCERMLRIHLGLEFHSAFFDYLMESNEFSSSLMGLTEWKQLCEQEQTNVNLVCLWERLDTGISYGRNILVNFAVRILSIVTTNRLSEEKVHKTTLVKMDLQRDQSSAGLLQTRKRRHFSDFESQSSEHMSRSCSDVEYSDSEGASDASATPSLTNLIHDIAADLHNPIIESGPGNTTPVLIPLKDLFDYTLSMDVDYWTGGFRKLDEELACYDVLETLTLSI</sequence>